<dbReference type="EMBL" id="JAGIBU010000001">
    <property type="protein sequence ID" value="MBS7823770.1"/>
    <property type="molecule type" value="Genomic_DNA"/>
</dbReference>
<proteinExistence type="inferred from homology"/>
<dbReference type="GO" id="GO:0005524">
    <property type="term" value="F:ATP binding"/>
    <property type="evidence" value="ECO:0007669"/>
    <property type="project" value="UniProtKB-UniRule"/>
</dbReference>
<feature type="binding site" evidence="4">
    <location>
        <begin position="184"/>
        <end position="187"/>
    </location>
    <ligand>
        <name>ATP</name>
        <dbReference type="ChEBI" id="CHEBI:30616"/>
    </ligand>
</feature>
<dbReference type="GO" id="GO:0006189">
    <property type="term" value="P:'de novo' IMP biosynthetic process"/>
    <property type="evidence" value="ECO:0007669"/>
    <property type="project" value="UniProtKB-UniRule"/>
</dbReference>
<evidence type="ECO:0000256" key="3">
    <source>
        <dbReference type="ARBA" id="ARBA00022840"/>
    </source>
</evidence>
<comment type="caution">
    <text evidence="7">The sequence shown here is derived from an EMBL/GenBank/DDBJ whole genome shotgun (WGS) entry which is preliminary data.</text>
</comment>
<dbReference type="SUPFAM" id="SSF52440">
    <property type="entry name" value="PreATP-grasp domain"/>
    <property type="match status" value="1"/>
</dbReference>
<dbReference type="HAMAP" id="MF_01928">
    <property type="entry name" value="PurK"/>
    <property type="match status" value="1"/>
</dbReference>
<evidence type="ECO:0000256" key="1">
    <source>
        <dbReference type="ARBA" id="ARBA00022741"/>
    </source>
</evidence>
<dbReference type="InterPro" id="IPR013815">
    <property type="entry name" value="ATP_grasp_subdomain_1"/>
</dbReference>
<evidence type="ECO:0000256" key="2">
    <source>
        <dbReference type="ARBA" id="ARBA00022755"/>
    </source>
</evidence>
<dbReference type="NCBIfam" id="NF004679">
    <property type="entry name" value="PRK06019.1-5"/>
    <property type="match status" value="1"/>
</dbReference>
<dbReference type="Proteomes" id="UP000680020">
    <property type="component" value="Unassembled WGS sequence"/>
</dbReference>
<organism evidence="7 8">
    <name type="scientific">Wohlfahrtiimonas chitiniclastica</name>
    <dbReference type="NCBI Taxonomy" id="400946"/>
    <lineage>
        <taxon>Bacteria</taxon>
        <taxon>Pseudomonadati</taxon>
        <taxon>Pseudomonadota</taxon>
        <taxon>Gammaproteobacteria</taxon>
        <taxon>Cardiobacteriales</taxon>
        <taxon>Ignatzschineriaceae</taxon>
        <taxon>Wohlfahrtiimonas</taxon>
    </lineage>
</organism>
<dbReference type="Pfam" id="PF17769">
    <property type="entry name" value="PurK_C"/>
    <property type="match status" value="1"/>
</dbReference>
<evidence type="ECO:0000313" key="8">
    <source>
        <dbReference type="Proteomes" id="UP000680020"/>
    </source>
</evidence>
<feature type="binding site" evidence="4">
    <location>
        <position position="192"/>
    </location>
    <ligand>
        <name>ATP</name>
        <dbReference type="ChEBI" id="CHEBI:30616"/>
    </ligand>
</feature>
<dbReference type="EC" id="6.3.4.18" evidence="4 5"/>
<dbReference type="PANTHER" id="PTHR11609">
    <property type="entry name" value="PURINE BIOSYNTHESIS PROTEIN 6/7, PUR6/7"/>
    <property type="match status" value="1"/>
</dbReference>
<dbReference type="PROSITE" id="PS50975">
    <property type="entry name" value="ATP_GRASP"/>
    <property type="match status" value="1"/>
</dbReference>
<keyword evidence="3 4" id="KW-0067">ATP-binding</keyword>
<feature type="binding site" evidence="4">
    <location>
        <position position="215"/>
    </location>
    <ligand>
        <name>ATP</name>
        <dbReference type="ChEBI" id="CHEBI:30616"/>
    </ligand>
</feature>
<dbReference type="PANTHER" id="PTHR11609:SF5">
    <property type="entry name" value="PHOSPHORIBOSYLAMINOIMIDAZOLE CARBOXYLASE"/>
    <property type="match status" value="1"/>
</dbReference>
<dbReference type="SUPFAM" id="SSF56059">
    <property type="entry name" value="Glutathione synthetase ATP-binding domain-like"/>
    <property type="match status" value="1"/>
</dbReference>
<dbReference type="GO" id="GO:0046872">
    <property type="term" value="F:metal ion binding"/>
    <property type="evidence" value="ECO:0007669"/>
    <property type="project" value="InterPro"/>
</dbReference>
<accession>A0AB35BZ50</accession>
<gene>
    <name evidence="4 5 7" type="primary">purK</name>
    <name evidence="7" type="ORF">J7561_00970</name>
</gene>
<dbReference type="InterPro" id="IPR040686">
    <property type="entry name" value="PurK_C"/>
</dbReference>
<dbReference type="SUPFAM" id="SSF51246">
    <property type="entry name" value="Rudiment single hybrid motif"/>
    <property type="match status" value="1"/>
</dbReference>
<dbReference type="RefSeq" id="WP_063454978.1">
    <property type="nucleotide sequence ID" value="NZ_CP115969.1"/>
</dbReference>
<dbReference type="InterPro" id="IPR054350">
    <property type="entry name" value="PurT/PurK_preATP-grasp"/>
</dbReference>
<protein>
    <recommendedName>
        <fullName evidence="4 5">N5-carboxyaminoimidazole ribonucleotide synthase</fullName>
        <shortName evidence="4 5">N5-CAIR synthase</shortName>
        <ecNumber evidence="4 5">6.3.4.18</ecNumber>
    </recommendedName>
    <alternativeName>
        <fullName evidence="4 5">5-(carboxyamino)imidazole ribonucleotide synthetase</fullName>
    </alternativeName>
</protein>
<keyword evidence="1 4" id="KW-0547">Nucleotide-binding</keyword>
<evidence type="ECO:0000259" key="6">
    <source>
        <dbReference type="PROSITE" id="PS50975"/>
    </source>
</evidence>
<dbReference type="GeneID" id="58263193"/>
<dbReference type="AlphaFoldDB" id="A0AB35BZ50"/>
<dbReference type="Pfam" id="PF02222">
    <property type="entry name" value="ATP-grasp"/>
    <property type="match status" value="1"/>
</dbReference>
<comment type="similarity">
    <text evidence="4 5">Belongs to the PurK/PurT family.</text>
</comment>
<sequence length="375" mass="42154">MMRCILPNQTIGIIGGGQLGKMLAAAANRMGYLTAVYDPSLHAPAFSIAHQYTIGHFDDYEALSQFVAKCDVVTYEFENINADLVKRLNEQYNNIPQGHFPLWMTQNRMREKEHIVNAGLPVPPIVMVDSLGDEWLGLPEKLGFPFVVKTSEGGYDGKGQAVVRSREDLPNKLFALMDSSVIAEAFVDYDFEASIIGVRGQDGEFVTFPVARNEHINNILHCSIASMDESEDLTERLHTMLKNLMEKYDVVGILAMEVFVKGDEIYVNELAPRPHNSGHYTIEGCTTSQFEQAIRAVCGLPLGCTTLRQTTIMYNLLGQHIEPLMTYLPHLSRNGHVHLYGKKENKFNRKVGHVTFTCDQQTQEFSHAVFTHQEE</sequence>
<dbReference type="NCBIfam" id="TIGR01161">
    <property type="entry name" value="purK"/>
    <property type="match status" value="1"/>
</dbReference>
<comment type="function">
    <text evidence="4">Catalyzes the ATP-dependent conversion of 5-aminoimidazole ribonucleotide (AIR) and HCO(3)(-) to N5-carboxyaminoimidazole ribonucleotide (N5-CAIR).</text>
</comment>
<dbReference type="InterPro" id="IPR016185">
    <property type="entry name" value="PreATP-grasp_dom_sf"/>
</dbReference>
<dbReference type="Pfam" id="PF22660">
    <property type="entry name" value="RS_preATP-grasp-like"/>
    <property type="match status" value="1"/>
</dbReference>
<dbReference type="InterPro" id="IPR011054">
    <property type="entry name" value="Rudment_hybrid_motif"/>
</dbReference>
<feature type="binding site" evidence="4">
    <location>
        <begin position="268"/>
        <end position="269"/>
    </location>
    <ligand>
        <name>ATP</name>
        <dbReference type="ChEBI" id="CHEBI:30616"/>
    </ligand>
</feature>
<dbReference type="Gene3D" id="3.30.1490.20">
    <property type="entry name" value="ATP-grasp fold, A domain"/>
    <property type="match status" value="1"/>
</dbReference>
<comment type="function">
    <text evidence="5">Catalyzes the ATP-dependent conversion of 5-aminoimidazole ribonucleotide (AIR) and HCO(3)- to N5-carboxyaminoimidazole ribonucleotide (N5-CAIR).</text>
</comment>
<name>A0AB35BZ50_9GAMM</name>
<keyword evidence="2 4" id="KW-0658">Purine biosynthesis</keyword>
<dbReference type="Gene3D" id="3.40.50.20">
    <property type="match status" value="1"/>
</dbReference>
<feature type="binding site" evidence="4">
    <location>
        <position position="108"/>
    </location>
    <ligand>
        <name>ATP</name>
        <dbReference type="ChEBI" id="CHEBI:30616"/>
    </ligand>
</feature>
<evidence type="ECO:0000313" key="7">
    <source>
        <dbReference type="EMBL" id="MBS7823770.1"/>
    </source>
</evidence>
<dbReference type="InterPro" id="IPR005875">
    <property type="entry name" value="PurK"/>
</dbReference>
<dbReference type="GO" id="GO:0004638">
    <property type="term" value="F:phosphoribosylaminoimidazole carboxylase activity"/>
    <property type="evidence" value="ECO:0007669"/>
    <property type="project" value="InterPro"/>
</dbReference>
<comment type="catalytic activity">
    <reaction evidence="4 5">
        <text>5-amino-1-(5-phospho-beta-D-ribosyl)imidazole + hydrogencarbonate + ATP = 5-carboxyamino-1-(5-phospho-D-ribosyl)imidazole + ADP + phosphate + 2 H(+)</text>
        <dbReference type="Rhea" id="RHEA:19317"/>
        <dbReference type="ChEBI" id="CHEBI:15378"/>
        <dbReference type="ChEBI" id="CHEBI:17544"/>
        <dbReference type="ChEBI" id="CHEBI:30616"/>
        <dbReference type="ChEBI" id="CHEBI:43474"/>
        <dbReference type="ChEBI" id="CHEBI:58730"/>
        <dbReference type="ChEBI" id="CHEBI:137981"/>
        <dbReference type="ChEBI" id="CHEBI:456216"/>
        <dbReference type="EC" id="6.3.4.18"/>
    </reaction>
</comment>
<evidence type="ECO:0000256" key="5">
    <source>
        <dbReference type="RuleBase" id="RU361200"/>
    </source>
</evidence>
<feature type="binding site" evidence="4">
    <location>
        <begin position="154"/>
        <end position="160"/>
    </location>
    <ligand>
        <name>ATP</name>
        <dbReference type="ChEBI" id="CHEBI:30616"/>
    </ligand>
</feature>
<dbReference type="Gene3D" id="3.30.470.20">
    <property type="entry name" value="ATP-grasp fold, B domain"/>
    <property type="match status" value="1"/>
</dbReference>
<dbReference type="InterPro" id="IPR011761">
    <property type="entry name" value="ATP-grasp"/>
</dbReference>
<dbReference type="GO" id="GO:0034028">
    <property type="term" value="F:5-(carboxyamino)imidazole ribonucleotide synthase activity"/>
    <property type="evidence" value="ECO:0007669"/>
    <property type="project" value="UniProtKB-UniRule"/>
</dbReference>
<reference evidence="7" key="1">
    <citation type="submission" date="2021-03" db="EMBL/GenBank/DDBJ databases">
        <title>Identification and antibiotic profiling of Wohlfahrtiimonas chitiniclastica, an underestimated human pathogen.</title>
        <authorList>
            <person name="Kopf A."/>
            <person name="Bunk B."/>
            <person name="Coldewey S."/>
            <person name="Gunzer F."/>
            <person name="Riedel T."/>
            <person name="Schroettner P."/>
        </authorList>
    </citation>
    <scope>NUCLEOTIDE SEQUENCE</scope>
    <source>
        <strain evidence="7">DSM 100917</strain>
    </source>
</reference>
<dbReference type="NCBIfam" id="NF004675">
    <property type="entry name" value="PRK06019.1-1"/>
    <property type="match status" value="1"/>
</dbReference>
<keyword evidence="4 5" id="KW-0436">Ligase</keyword>
<evidence type="ECO:0000256" key="4">
    <source>
        <dbReference type="HAMAP-Rule" id="MF_01928"/>
    </source>
</evidence>
<feature type="domain" description="ATP-grasp" evidence="6">
    <location>
        <begin position="112"/>
        <end position="298"/>
    </location>
</feature>
<dbReference type="GO" id="GO:0005829">
    <property type="term" value="C:cytosol"/>
    <property type="evidence" value="ECO:0007669"/>
    <property type="project" value="TreeGrafter"/>
</dbReference>
<dbReference type="InterPro" id="IPR003135">
    <property type="entry name" value="ATP-grasp_carboxylate-amine"/>
</dbReference>
<comment type="pathway">
    <text evidence="4 5">Purine metabolism; IMP biosynthesis via de novo pathway; 5-amino-1-(5-phospho-D-ribosyl)imidazole-4-carboxylate from 5-amino-1-(5-phospho-D-ribosyl)imidazole (N5-CAIR route): step 1/2.</text>
</comment>
<comment type="subunit">
    <text evidence="4 5">Homodimer.</text>
</comment>
<feature type="binding site" evidence="4">
    <location>
        <position position="149"/>
    </location>
    <ligand>
        <name>ATP</name>
        <dbReference type="ChEBI" id="CHEBI:30616"/>
    </ligand>
</feature>